<evidence type="ECO:0000313" key="10">
    <source>
        <dbReference type="EMBL" id="CAB4996405.1"/>
    </source>
</evidence>
<feature type="domain" description="Acyl-CoA dehydrogenase/oxidase C-terminal" evidence="6">
    <location>
        <begin position="250"/>
        <end position="398"/>
    </location>
</feature>
<dbReference type="EMBL" id="CAFBPD010000125">
    <property type="protein sequence ID" value="CAB5009377.1"/>
    <property type="molecule type" value="Genomic_DNA"/>
</dbReference>
<evidence type="ECO:0000259" key="6">
    <source>
        <dbReference type="Pfam" id="PF00441"/>
    </source>
</evidence>
<keyword evidence="5" id="KW-0560">Oxidoreductase</keyword>
<dbReference type="SUPFAM" id="SSF56645">
    <property type="entry name" value="Acyl-CoA dehydrogenase NM domain-like"/>
    <property type="match status" value="1"/>
</dbReference>
<dbReference type="InterPro" id="IPR052161">
    <property type="entry name" value="Mycobact_Acyl-CoA_DH"/>
</dbReference>
<evidence type="ECO:0000259" key="8">
    <source>
        <dbReference type="Pfam" id="PF02771"/>
    </source>
</evidence>
<dbReference type="Pfam" id="PF02770">
    <property type="entry name" value="Acyl-CoA_dh_M"/>
    <property type="match status" value="1"/>
</dbReference>
<dbReference type="EMBL" id="CAFBOM010000233">
    <property type="protein sequence ID" value="CAB4996405.1"/>
    <property type="molecule type" value="Genomic_DNA"/>
</dbReference>
<dbReference type="InterPro" id="IPR006091">
    <property type="entry name" value="Acyl-CoA_Oxase/DH_mid-dom"/>
</dbReference>
<evidence type="ECO:0000256" key="5">
    <source>
        <dbReference type="ARBA" id="ARBA00023002"/>
    </source>
</evidence>
<dbReference type="SUPFAM" id="SSF47203">
    <property type="entry name" value="Acyl-CoA dehydrogenase C-terminal domain-like"/>
    <property type="match status" value="1"/>
</dbReference>
<dbReference type="AlphaFoldDB" id="A0A6J6STH0"/>
<keyword evidence="3" id="KW-0285">Flavoprotein</keyword>
<evidence type="ECO:0000313" key="11">
    <source>
        <dbReference type="EMBL" id="CAB5009377.1"/>
    </source>
</evidence>
<dbReference type="InterPro" id="IPR009100">
    <property type="entry name" value="AcylCoA_DH/oxidase_NM_dom_sf"/>
</dbReference>
<dbReference type="Gene3D" id="1.20.140.10">
    <property type="entry name" value="Butyryl-CoA Dehydrogenase, subunit A, domain 3"/>
    <property type="match status" value="1"/>
</dbReference>
<evidence type="ECO:0000256" key="2">
    <source>
        <dbReference type="ARBA" id="ARBA00009347"/>
    </source>
</evidence>
<gene>
    <name evidence="9" type="ORF">UFOPK2786_00612</name>
    <name evidence="10" type="ORF">UFOPK3957_01311</name>
    <name evidence="11" type="ORF">UFOPK4061_00791</name>
</gene>
<dbReference type="PANTHER" id="PTHR43292:SF4">
    <property type="entry name" value="ACYL-COA DEHYDROGENASE FADE34"/>
    <property type="match status" value="1"/>
</dbReference>
<dbReference type="PANTHER" id="PTHR43292">
    <property type="entry name" value="ACYL-COA DEHYDROGENASE"/>
    <property type="match status" value="1"/>
</dbReference>
<proteinExistence type="inferred from homology"/>
<feature type="domain" description="Acyl-CoA dehydrogenase/oxidase N-terminal" evidence="8">
    <location>
        <begin position="49"/>
        <end position="133"/>
    </location>
</feature>
<dbReference type="Gene3D" id="1.10.540.10">
    <property type="entry name" value="Acyl-CoA dehydrogenase/oxidase, N-terminal domain"/>
    <property type="match status" value="1"/>
</dbReference>
<evidence type="ECO:0000313" key="9">
    <source>
        <dbReference type="EMBL" id="CAB4738093.1"/>
    </source>
</evidence>
<evidence type="ECO:0000256" key="3">
    <source>
        <dbReference type="ARBA" id="ARBA00022630"/>
    </source>
</evidence>
<dbReference type="Pfam" id="PF00441">
    <property type="entry name" value="Acyl-CoA_dh_1"/>
    <property type="match status" value="1"/>
</dbReference>
<dbReference type="InterPro" id="IPR037069">
    <property type="entry name" value="AcylCoA_DH/ox_N_sf"/>
</dbReference>
<dbReference type="GO" id="GO:0050660">
    <property type="term" value="F:flavin adenine dinucleotide binding"/>
    <property type="evidence" value="ECO:0007669"/>
    <property type="project" value="InterPro"/>
</dbReference>
<dbReference type="FunFam" id="2.40.110.10:FF:000011">
    <property type="entry name" value="Acyl-CoA dehydrogenase FadE34"/>
    <property type="match status" value="1"/>
</dbReference>
<dbReference type="InterPro" id="IPR046373">
    <property type="entry name" value="Acyl-CoA_Oxase/DH_mid-dom_sf"/>
</dbReference>
<dbReference type="Gene3D" id="2.40.110.10">
    <property type="entry name" value="Butyryl-CoA Dehydrogenase, subunit A, domain 2"/>
    <property type="match status" value="1"/>
</dbReference>
<name>A0A6J6STH0_9ZZZZ</name>
<protein>
    <submittedName>
        <fullName evidence="9">Unannotated protein</fullName>
    </submittedName>
</protein>
<dbReference type="GO" id="GO:0005886">
    <property type="term" value="C:plasma membrane"/>
    <property type="evidence" value="ECO:0007669"/>
    <property type="project" value="TreeGrafter"/>
</dbReference>
<evidence type="ECO:0000259" key="7">
    <source>
        <dbReference type="Pfam" id="PF02770"/>
    </source>
</evidence>
<dbReference type="InterPro" id="IPR013786">
    <property type="entry name" value="AcylCoA_DH/ox_N"/>
</dbReference>
<evidence type="ECO:0000256" key="4">
    <source>
        <dbReference type="ARBA" id="ARBA00022827"/>
    </source>
</evidence>
<dbReference type="InterPro" id="IPR009075">
    <property type="entry name" value="AcylCo_DH/oxidase_C"/>
</dbReference>
<organism evidence="9">
    <name type="scientific">freshwater metagenome</name>
    <dbReference type="NCBI Taxonomy" id="449393"/>
    <lineage>
        <taxon>unclassified sequences</taxon>
        <taxon>metagenomes</taxon>
        <taxon>ecological metagenomes</taxon>
    </lineage>
</organism>
<dbReference type="InterPro" id="IPR036250">
    <property type="entry name" value="AcylCo_DH-like_C"/>
</dbReference>
<keyword evidence="4" id="KW-0274">FAD</keyword>
<dbReference type="EMBL" id="CAEZYW010000071">
    <property type="protein sequence ID" value="CAB4738093.1"/>
    <property type="molecule type" value="Genomic_DNA"/>
</dbReference>
<sequence length="417" mass="45342">MSQLDPQHLQTWRAEVRTWLSTIARPRTEEVRVWGEGDPDLQIFRVMSEDDERAHLDRVREYRKQRFDAGYGAITLPAEFGGSGLPSVYAVAFADEERDFDIPPSSEIISVTTGLIGAAVSVFGTPEQRDLYGRAFLRTDWLCCQLFSEPGAGSDLAGLSTKAVRDGDGWILDGQKIWTSNAQVSEYGFLLARTDPDVVKQAGITAFLVRMDAPGIDIRPIRQMSGPSSFNEVFFDGVRVDDALRIGDVNDGWRVATATLGFERSSSGSGHRRKGGTAADLVELARSLGVSKDPVVRQRIADVYVRTQLHSAMVAKVARANAAGDKPGPAGSLGKLLASDNLVRIGNVASELLGSAMVADTGEWGQFAWSEHVLGAPGYRLAGGTDEVQRNIIAERVLGLPQEHRADRAPFSQLSRS</sequence>
<comment type="similarity">
    <text evidence="2">Belongs to the acyl-CoA dehydrogenase family.</text>
</comment>
<reference evidence="9" key="1">
    <citation type="submission" date="2020-05" db="EMBL/GenBank/DDBJ databases">
        <authorList>
            <person name="Chiriac C."/>
            <person name="Salcher M."/>
            <person name="Ghai R."/>
            <person name="Kavagutti S V."/>
        </authorList>
    </citation>
    <scope>NUCLEOTIDE SEQUENCE</scope>
</reference>
<dbReference type="Pfam" id="PF02771">
    <property type="entry name" value="Acyl-CoA_dh_N"/>
    <property type="match status" value="1"/>
</dbReference>
<evidence type="ECO:0000256" key="1">
    <source>
        <dbReference type="ARBA" id="ARBA00001974"/>
    </source>
</evidence>
<accession>A0A6J6STH0</accession>
<comment type="cofactor">
    <cofactor evidence="1">
        <name>FAD</name>
        <dbReference type="ChEBI" id="CHEBI:57692"/>
    </cofactor>
</comment>
<feature type="domain" description="Acyl-CoA oxidase/dehydrogenase middle" evidence="7">
    <location>
        <begin position="144"/>
        <end position="238"/>
    </location>
</feature>
<dbReference type="GO" id="GO:0016627">
    <property type="term" value="F:oxidoreductase activity, acting on the CH-CH group of donors"/>
    <property type="evidence" value="ECO:0007669"/>
    <property type="project" value="InterPro"/>
</dbReference>